<dbReference type="Proteomes" id="UP001596020">
    <property type="component" value="Unassembled WGS sequence"/>
</dbReference>
<dbReference type="Pfam" id="PF11680">
    <property type="entry name" value="DUF3276"/>
    <property type="match status" value="1"/>
</dbReference>
<comment type="caution">
    <text evidence="3">The sequence shown here is derived from an EMBL/GenBank/DDBJ whole genome shotgun (WGS) entry which is preliminary data.</text>
</comment>
<keyword evidence="4" id="KW-1185">Reference proteome</keyword>
<proteinExistence type="inferred from homology"/>
<evidence type="ECO:0000313" key="4">
    <source>
        <dbReference type="Proteomes" id="UP001596020"/>
    </source>
</evidence>
<reference evidence="4" key="1">
    <citation type="journal article" date="2019" name="Int. J. Syst. Evol. Microbiol.">
        <title>The Global Catalogue of Microorganisms (GCM) 10K type strain sequencing project: providing services to taxonomists for standard genome sequencing and annotation.</title>
        <authorList>
            <consortium name="The Broad Institute Genomics Platform"/>
            <consortium name="The Broad Institute Genome Sequencing Center for Infectious Disease"/>
            <person name="Wu L."/>
            <person name="Ma J."/>
        </authorList>
    </citation>
    <scope>NUCLEOTIDE SEQUENCE [LARGE SCALE GENOMIC DNA]</scope>
    <source>
        <strain evidence="4">CGMCC 4.7357</strain>
    </source>
</reference>
<keyword evidence="2" id="KW-0238">DNA-binding</keyword>
<dbReference type="EMBL" id="JBHSGO010000206">
    <property type="protein sequence ID" value="MFC4666545.1"/>
    <property type="molecule type" value="Genomic_DNA"/>
</dbReference>
<gene>
    <name evidence="3" type="ORF">ACFO3G_08060</name>
</gene>
<accession>A0ABV9K992</accession>
<evidence type="ECO:0000256" key="2">
    <source>
        <dbReference type="ARBA" id="ARBA00023125"/>
    </source>
</evidence>
<name>A0ABV9K992_9PORP</name>
<dbReference type="Gene3D" id="3.10.450.700">
    <property type="match status" value="1"/>
</dbReference>
<evidence type="ECO:0000313" key="3">
    <source>
        <dbReference type="EMBL" id="MFC4666545.1"/>
    </source>
</evidence>
<protein>
    <submittedName>
        <fullName evidence="3">DUF3276 family protein</fullName>
    </submittedName>
</protein>
<organism evidence="3 4">
    <name type="scientific">Falsiporphyromonas endometrii</name>
    <dbReference type="NCBI Taxonomy" id="1387297"/>
    <lineage>
        <taxon>Bacteria</taxon>
        <taxon>Pseudomonadati</taxon>
        <taxon>Bacteroidota</taxon>
        <taxon>Bacteroidia</taxon>
        <taxon>Bacteroidales</taxon>
        <taxon>Porphyromonadaceae</taxon>
        <taxon>Falsiporphyromonas</taxon>
    </lineage>
</organism>
<sequence length="118" mass="13912">MEGKDKSREPIYSRSLKAGKRHYYFDAKRDKYDNEYIVLTESKLIEGVDGESTKRQKLFLYKEDFQKFYDCFKDVLNFFGGVSDDVVAPLEGEEIVRDEDHYISLDIDFDGELEKLDD</sequence>
<dbReference type="InterPro" id="IPR006628">
    <property type="entry name" value="PUR-bd_fam"/>
</dbReference>
<comment type="similarity">
    <text evidence="1">Belongs to the PUR DNA-binding protein family.</text>
</comment>
<evidence type="ECO:0000256" key="1">
    <source>
        <dbReference type="ARBA" id="ARBA00009251"/>
    </source>
</evidence>
<dbReference type="RefSeq" id="WP_380079717.1">
    <property type="nucleotide sequence ID" value="NZ_JBHSGO010000206.1"/>
</dbReference>